<gene>
    <name evidence="1" type="ORF">KIN20_006962</name>
</gene>
<comment type="caution">
    <text evidence="1">The sequence shown here is derived from an EMBL/GenBank/DDBJ whole genome shotgun (WGS) entry which is preliminary data.</text>
</comment>
<dbReference type="AlphaFoldDB" id="A0AAD5QLI2"/>
<dbReference type="EMBL" id="JAHQIW010000986">
    <property type="protein sequence ID" value="KAJ1351026.1"/>
    <property type="molecule type" value="Genomic_DNA"/>
</dbReference>
<name>A0AAD5QLI2_PARTN</name>
<proteinExistence type="predicted"/>
<reference evidence="1" key="1">
    <citation type="submission" date="2021-06" db="EMBL/GenBank/DDBJ databases">
        <title>Parelaphostrongylus tenuis whole genome reference sequence.</title>
        <authorList>
            <person name="Garwood T.J."/>
            <person name="Larsen P.A."/>
            <person name="Fountain-Jones N.M."/>
            <person name="Garbe J.R."/>
            <person name="Macchietto M.G."/>
            <person name="Kania S.A."/>
            <person name="Gerhold R.W."/>
            <person name="Richards J.E."/>
            <person name="Wolf T.M."/>
        </authorList>
    </citation>
    <scope>NUCLEOTIDE SEQUENCE</scope>
    <source>
        <strain evidence="1">MNPRO001-30</strain>
        <tissue evidence="1">Meninges</tissue>
    </source>
</reference>
<dbReference type="Proteomes" id="UP001196413">
    <property type="component" value="Unassembled WGS sequence"/>
</dbReference>
<organism evidence="1 2">
    <name type="scientific">Parelaphostrongylus tenuis</name>
    <name type="common">Meningeal worm</name>
    <dbReference type="NCBI Taxonomy" id="148309"/>
    <lineage>
        <taxon>Eukaryota</taxon>
        <taxon>Metazoa</taxon>
        <taxon>Ecdysozoa</taxon>
        <taxon>Nematoda</taxon>
        <taxon>Chromadorea</taxon>
        <taxon>Rhabditida</taxon>
        <taxon>Rhabditina</taxon>
        <taxon>Rhabditomorpha</taxon>
        <taxon>Strongyloidea</taxon>
        <taxon>Metastrongylidae</taxon>
        <taxon>Parelaphostrongylus</taxon>
    </lineage>
</organism>
<sequence length="71" mass="8072">MPNDNTKQTRKCAVLTNRPSGSCSFPPTVLLQRKSIRFLIAYMNNDCAEINEACLQTMRSNYESKKINTSQ</sequence>
<accession>A0AAD5QLI2</accession>
<keyword evidence="2" id="KW-1185">Reference proteome</keyword>
<evidence type="ECO:0000313" key="2">
    <source>
        <dbReference type="Proteomes" id="UP001196413"/>
    </source>
</evidence>
<evidence type="ECO:0000313" key="1">
    <source>
        <dbReference type="EMBL" id="KAJ1351026.1"/>
    </source>
</evidence>
<protein>
    <submittedName>
        <fullName evidence="1">Uncharacterized protein</fullName>
    </submittedName>
</protein>